<evidence type="ECO:0000313" key="4">
    <source>
        <dbReference type="Proteomes" id="UP000266693"/>
    </source>
</evidence>
<dbReference type="EMBL" id="QWLV01000004">
    <property type="protein sequence ID" value="RHW17517.1"/>
    <property type="molecule type" value="Genomic_DNA"/>
</dbReference>
<proteinExistence type="predicted"/>
<evidence type="ECO:0000256" key="1">
    <source>
        <dbReference type="SAM" id="SignalP"/>
    </source>
</evidence>
<dbReference type="SUPFAM" id="SSF69322">
    <property type="entry name" value="Tricorn protease domain 2"/>
    <property type="match status" value="1"/>
</dbReference>
<keyword evidence="4" id="KW-1185">Reference proteome</keyword>
<feature type="domain" description="Oligogalacturonate lyase" evidence="2">
    <location>
        <begin position="207"/>
        <end position="425"/>
    </location>
</feature>
<evidence type="ECO:0000259" key="2">
    <source>
        <dbReference type="Pfam" id="PF14583"/>
    </source>
</evidence>
<dbReference type="Gene3D" id="2.130.10.10">
    <property type="entry name" value="YVTN repeat-like/Quinoprotein amine dehydrogenase"/>
    <property type="match status" value="1"/>
</dbReference>
<sequence length="429" mass="46608">MIRHTLMLSALAAITAPAAAQVGRVYPSEMRTVVDRTTGRPITYLTDGAKGDSKIYPTHPQWAHDGRHIVFRSSARAEGSQIFAVDEITGVIVQLSEGPGVGAGSVNVARKSNRIYYMRYPAPGDAEGRIRLIEVDLTPLLAAAAAGTPRAGGYERVVATMPEGHIEAGGFTLDADEKTAYVGFDARRAPRREPGQPVPQVPGGIRAIDIATGKVRTVIETPFRMGHVQANPFVPGEILYCHETGGDAPQRMWVVKADGSGNRPLYKEGPLDWVTHEQFADADHVIFNLMGHKRELRQVPTGILVVNLRDNTVEHLGQIPIEDFKRTALAGFNDPNIPKDETSTGGYWHNAVTYDGRFAAGDDFDGNVHLIDRSTGERTLLTTGHRMRPDHTHPSFSPDGSRLLIQSGRQTDGRTLALAIVPVPEATAE</sequence>
<comment type="caution">
    <text evidence="3">The sequence shown here is derived from an EMBL/GenBank/DDBJ whole genome shotgun (WGS) entry which is preliminary data.</text>
</comment>
<dbReference type="InterPro" id="IPR027946">
    <property type="entry name" value="Ogl_dom"/>
</dbReference>
<gene>
    <name evidence="3" type="ORF">D1610_10925</name>
</gene>
<dbReference type="Pfam" id="PF14583">
    <property type="entry name" value="Pectate_lyase22"/>
    <property type="match status" value="1"/>
</dbReference>
<evidence type="ECO:0000313" key="3">
    <source>
        <dbReference type="EMBL" id="RHW17517.1"/>
    </source>
</evidence>
<reference evidence="3 4" key="1">
    <citation type="submission" date="2018-08" db="EMBL/GenBank/DDBJ databases">
        <title>The multiple taxonomic identification of Sphingomonas gilva.</title>
        <authorList>
            <person name="Zhu D."/>
            <person name="Zheng S."/>
        </authorList>
    </citation>
    <scope>NUCLEOTIDE SEQUENCE [LARGE SCALE GENOMIC DNA]</scope>
    <source>
        <strain evidence="3 4">ZDH117</strain>
    </source>
</reference>
<dbReference type="GO" id="GO:0047487">
    <property type="term" value="F:oligogalacturonide lyase activity"/>
    <property type="evidence" value="ECO:0007669"/>
    <property type="project" value="InterPro"/>
</dbReference>
<protein>
    <recommendedName>
        <fullName evidence="2">Oligogalacturonate lyase domain-containing protein</fullName>
    </recommendedName>
</protein>
<feature type="signal peptide" evidence="1">
    <location>
        <begin position="1"/>
        <end position="20"/>
    </location>
</feature>
<accession>A0A396RM78</accession>
<dbReference type="InterPro" id="IPR015943">
    <property type="entry name" value="WD40/YVTN_repeat-like_dom_sf"/>
</dbReference>
<name>A0A396RM78_9SPHN</name>
<dbReference type="OrthoDB" id="8432779at2"/>
<dbReference type="GO" id="GO:0045490">
    <property type="term" value="P:pectin catabolic process"/>
    <property type="evidence" value="ECO:0007669"/>
    <property type="project" value="InterPro"/>
</dbReference>
<keyword evidence="1" id="KW-0732">Signal</keyword>
<organism evidence="3 4">
    <name type="scientific">Sphingomonas gilva</name>
    <dbReference type="NCBI Taxonomy" id="2305907"/>
    <lineage>
        <taxon>Bacteria</taxon>
        <taxon>Pseudomonadati</taxon>
        <taxon>Pseudomonadota</taxon>
        <taxon>Alphaproteobacteria</taxon>
        <taxon>Sphingomonadales</taxon>
        <taxon>Sphingomonadaceae</taxon>
        <taxon>Sphingomonas</taxon>
    </lineage>
</organism>
<feature type="chain" id="PRO_5017265689" description="Oligogalacturonate lyase domain-containing protein" evidence="1">
    <location>
        <begin position="21"/>
        <end position="429"/>
    </location>
</feature>
<dbReference type="AlphaFoldDB" id="A0A396RM78"/>
<dbReference type="Proteomes" id="UP000266693">
    <property type="component" value="Unassembled WGS sequence"/>
</dbReference>